<evidence type="ECO:0000313" key="2">
    <source>
        <dbReference type="EMBL" id="GFH13473.1"/>
    </source>
</evidence>
<keyword evidence="1" id="KW-0175">Coiled coil</keyword>
<proteinExistence type="predicted"/>
<feature type="coiled-coil region" evidence="1">
    <location>
        <begin position="39"/>
        <end position="178"/>
    </location>
</feature>
<dbReference type="AlphaFoldDB" id="A0A699YTJ7"/>
<name>A0A699YTJ7_HAELA</name>
<reference evidence="2 3" key="1">
    <citation type="submission" date="2020-02" db="EMBL/GenBank/DDBJ databases">
        <title>Draft genome sequence of Haematococcus lacustris strain NIES-144.</title>
        <authorList>
            <person name="Morimoto D."/>
            <person name="Nakagawa S."/>
            <person name="Yoshida T."/>
            <person name="Sawayama S."/>
        </authorList>
    </citation>
    <scope>NUCLEOTIDE SEQUENCE [LARGE SCALE GENOMIC DNA]</scope>
    <source>
        <strain evidence="2 3">NIES-144</strain>
    </source>
</reference>
<keyword evidence="3" id="KW-1185">Reference proteome</keyword>
<feature type="non-terminal residue" evidence="2">
    <location>
        <position position="453"/>
    </location>
</feature>
<evidence type="ECO:0000313" key="3">
    <source>
        <dbReference type="Proteomes" id="UP000485058"/>
    </source>
</evidence>
<comment type="caution">
    <text evidence="2">The sequence shown here is derived from an EMBL/GenBank/DDBJ whole genome shotgun (WGS) entry which is preliminary data.</text>
</comment>
<feature type="coiled-coil region" evidence="1">
    <location>
        <begin position="221"/>
        <end position="283"/>
    </location>
</feature>
<sequence length="453" mass="49940">MVKGGTRAYEQKLTNLSRACIQDLRGANDVLATELLRHRHAHDEEREALRQEVAELLRDEHNARTAAETEVAQLKQQVVCLEEPARAAQDLRGSVARLEATLAGEQALIQDLRSRLALAESKLDTEAAAKAELQVRSRSAEAQAALLAERVSSLTAAVSEAEARTRSAQTRLEVAQEELLHTHRELSQERDAQAMLKAAAGKLQADLTELQAVSTLSSAHAAAGKTELERLRRECSELSQRDMANQEELDRLRESLLNARDELSQLRSEAETAKHQAALQQKEAVLVETVANHASQLEMWRSEATEVATAASKWKQRALNLQQQLCASLEVKLSAANQELTTLHTHLQDALSSQAAAVRKAEACTLEAAQSKEALGQLQSRLQEEGGRTLALRQDLAALSQQQVRELDAKARMLSDLTSALQREERSRAAAQQEAAALRTHLHTLERELRTAQ</sequence>
<protein>
    <submittedName>
        <fullName evidence="2">Uncharacterized protein</fullName>
    </submittedName>
</protein>
<dbReference type="EMBL" id="BLLF01000617">
    <property type="protein sequence ID" value="GFH13473.1"/>
    <property type="molecule type" value="Genomic_DNA"/>
</dbReference>
<organism evidence="2 3">
    <name type="scientific">Haematococcus lacustris</name>
    <name type="common">Green alga</name>
    <name type="synonym">Haematococcus pluvialis</name>
    <dbReference type="NCBI Taxonomy" id="44745"/>
    <lineage>
        <taxon>Eukaryota</taxon>
        <taxon>Viridiplantae</taxon>
        <taxon>Chlorophyta</taxon>
        <taxon>core chlorophytes</taxon>
        <taxon>Chlorophyceae</taxon>
        <taxon>CS clade</taxon>
        <taxon>Chlamydomonadales</taxon>
        <taxon>Haematococcaceae</taxon>
        <taxon>Haematococcus</taxon>
    </lineage>
</organism>
<evidence type="ECO:0000256" key="1">
    <source>
        <dbReference type="SAM" id="Coils"/>
    </source>
</evidence>
<gene>
    <name evidence="2" type="ORF">HaLaN_09366</name>
</gene>
<feature type="non-terminal residue" evidence="2">
    <location>
        <position position="1"/>
    </location>
</feature>
<accession>A0A699YTJ7</accession>
<feature type="coiled-coil region" evidence="1">
    <location>
        <begin position="414"/>
        <end position="448"/>
    </location>
</feature>
<dbReference type="Proteomes" id="UP000485058">
    <property type="component" value="Unassembled WGS sequence"/>
</dbReference>